<comment type="caution">
    <text evidence="1">The sequence shown here is derived from an EMBL/GenBank/DDBJ whole genome shotgun (WGS) entry which is preliminary data.</text>
</comment>
<reference evidence="1 2" key="1">
    <citation type="submission" date="2015-09" db="EMBL/GenBank/DDBJ databases">
        <title>Genome sequencing project for genomic taxonomy and phylogenomics of Bacillus-like bacteria.</title>
        <authorList>
            <person name="Liu B."/>
            <person name="Wang J."/>
            <person name="Zhu Y."/>
            <person name="Liu G."/>
            <person name="Chen Q."/>
            <person name="Chen Z."/>
            <person name="Lan J."/>
            <person name="Che J."/>
            <person name="Ge C."/>
            <person name="Shi H."/>
            <person name="Pan Z."/>
            <person name="Liu X."/>
        </authorList>
    </citation>
    <scope>NUCLEOTIDE SEQUENCE [LARGE SCALE GENOMIC DNA]</scope>
    <source>
        <strain evidence="1 2">FJAT-18043</strain>
    </source>
</reference>
<gene>
    <name evidence="1" type="ORF">AN957_11160</name>
</gene>
<dbReference type="PATRIC" id="fig|1637975.4.peg.2024"/>
<protein>
    <submittedName>
        <fullName evidence="1">Uncharacterized protein</fullName>
    </submittedName>
</protein>
<dbReference type="Proteomes" id="UP000050996">
    <property type="component" value="Unassembled WGS sequence"/>
</dbReference>
<dbReference type="AlphaFoldDB" id="A0A0Q3VHI1"/>
<sequence>MEKYGLSFSLRALKESKPEVWERIKDDFNDIKIEDEEKVYFNDFTKHMQGRTVFHFLQELIPDELKKELEGPIK</sequence>
<keyword evidence="2" id="KW-1185">Reference proteome</keyword>
<name>A0A0Q3VHI1_9BACI</name>
<accession>A0A0Q3VHI1</accession>
<proteinExistence type="predicted"/>
<dbReference type="EMBL" id="LJIX01000006">
    <property type="protein sequence ID" value="KQL19087.1"/>
    <property type="molecule type" value="Genomic_DNA"/>
</dbReference>
<dbReference type="RefSeq" id="WP_056684128.1">
    <property type="nucleotide sequence ID" value="NZ_LJIX01000006.1"/>
</dbReference>
<organism evidence="1 2">
    <name type="scientific">Cytobacillus solani</name>
    <dbReference type="NCBI Taxonomy" id="1637975"/>
    <lineage>
        <taxon>Bacteria</taxon>
        <taxon>Bacillati</taxon>
        <taxon>Bacillota</taxon>
        <taxon>Bacilli</taxon>
        <taxon>Bacillales</taxon>
        <taxon>Bacillaceae</taxon>
        <taxon>Cytobacillus</taxon>
    </lineage>
</organism>
<evidence type="ECO:0000313" key="1">
    <source>
        <dbReference type="EMBL" id="KQL19087.1"/>
    </source>
</evidence>
<evidence type="ECO:0000313" key="2">
    <source>
        <dbReference type="Proteomes" id="UP000050996"/>
    </source>
</evidence>